<dbReference type="InterPro" id="IPR025416">
    <property type="entry name" value="YqzM"/>
</dbReference>
<evidence type="ECO:0000313" key="3">
    <source>
        <dbReference type="EMBL" id="MCH7322174.1"/>
    </source>
</evidence>
<gene>
    <name evidence="3" type="ORF">LZ480_09755</name>
</gene>
<keyword evidence="2" id="KW-0472">Membrane</keyword>
<name>A0ABS9UCX0_9BACL</name>
<accession>A0ABS9UCX0</accession>
<keyword evidence="4" id="KW-1185">Reference proteome</keyword>
<feature type="transmembrane region" description="Helical" evidence="2">
    <location>
        <begin position="32"/>
        <end position="55"/>
    </location>
</feature>
<proteinExistence type="predicted"/>
<dbReference type="RefSeq" id="WP_241369240.1">
    <property type="nucleotide sequence ID" value="NZ_JAKZFC010000003.1"/>
</dbReference>
<comment type="caution">
    <text evidence="3">The sequence shown here is derived from an EMBL/GenBank/DDBJ whole genome shotgun (WGS) entry which is preliminary data.</text>
</comment>
<keyword evidence="2" id="KW-0812">Transmembrane</keyword>
<feature type="region of interest" description="Disordered" evidence="1">
    <location>
        <begin position="1"/>
        <end position="21"/>
    </location>
</feature>
<evidence type="ECO:0000313" key="4">
    <source>
        <dbReference type="Proteomes" id="UP001316087"/>
    </source>
</evidence>
<evidence type="ECO:0000256" key="1">
    <source>
        <dbReference type="SAM" id="MobiDB-lite"/>
    </source>
</evidence>
<sequence>MAGHQDPNYVTENPFEGRGRAMKGNDFPDTGYGFAVGGGFFITMFIIAVIVEAAVRL</sequence>
<protein>
    <submittedName>
        <fullName evidence="3">YqzM family protein</fullName>
    </submittedName>
</protein>
<organism evidence="3 4">
    <name type="scientific">Solibacillus palustris</name>
    <dbReference type="NCBI Taxonomy" id="2908203"/>
    <lineage>
        <taxon>Bacteria</taxon>
        <taxon>Bacillati</taxon>
        <taxon>Bacillota</taxon>
        <taxon>Bacilli</taxon>
        <taxon>Bacillales</taxon>
        <taxon>Caryophanaceae</taxon>
        <taxon>Solibacillus</taxon>
    </lineage>
</organism>
<keyword evidence="2" id="KW-1133">Transmembrane helix</keyword>
<reference evidence="3 4" key="1">
    <citation type="submission" date="2022-03" db="EMBL/GenBank/DDBJ databases">
        <authorList>
            <person name="Jo J.-H."/>
            <person name="Im W.-T."/>
        </authorList>
    </citation>
    <scope>NUCLEOTIDE SEQUENCE [LARGE SCALE GENOMIC DNA]</scope>
    <source>
        <strain evidence="3 4">MA9</strain>
    </source>
</reference>
<evidence type="ECO:0000256" key="2">
    <source>
        <dbReference type="SAM" id="Phobius"/>
    </source>
</evidence>
<dbReference type="Proteomes" id="UP001316087">
    <property type="component" value="Unassembled WGS sequence"/>
</dbReference>
<dbReference type="Pfam" id="PF14141">
    <property type="entry name" value="YqzM"/>
    <property type="match status" value="1"/>
</dbReference>
<dbReference type="EMBL" id="JAKZFC010000003">
    <property type="protein sequence ID" value="MCH7322174.1"/>
    <property type="molecule type" value="Genomic_DNA"/>
</dbReference>